<feature type="compositionally biased region" description="Basic residues" evidence="1">
    <location>
        <begin position="1260"/>
        <end position="1274"/>
    </location>
</feature>
<feature type="compositionally biased region" description="Low complexity" evidence="1">
    <location>
        <begin position="427"/>
        <end position="445"/>
    </location>
</feature>
<feature type="compositionally biased region" description="Low complexity" evidence="1">
    <location>
        <begin position="1315"/>
        <end position="1325"/>
    </location>
</feature>
<sequence length="2464" mass="264086">MTPEVKKALHEGYTYEEIASELARQRGVDLTKAYNEGFSAQEIVDHFAPTRHPLGAGLEAAASALGTALPYALEKQFGTVTPEEEASYGQRLRDSAAKQEQLLPGGPIDLGPALKRGLPGAGQFLAEQLGVSAPQMGATILGGMVGAGLGSLPGGIAGMTAVGTPFFVGTNTQRATNEGQQALTKEAAGRSLLTAPLQAATDAVGQVFLPGIGRWVGRPAAKLVEGEVEKLVPKVVKGMFKGALEEAITEPLQQVGERYAAGLPVDNAEAGKEYTKASLYAGILGATIGGAAAPFESKQQTPEQKKAQKELDTTAAAVVADPTAANEDALREKVVKHGMPAGMADTIVNHQIAKGTVPDVGTPVESGRVEPSVPTDGGVPAGGNLTPSASPATPGLASTGESAGVNNGGPPQVSSPLAEPVIPPAPVQAGPGAARAAARQTPPAVDAASEPRPTGVDTWDRENRNNRSDELFAGAATTIKAFDAVVDVAQQFQAHGMAKAATLGQAYDDLTGILSNGLDPTRGGGRLDTAPLHNRPGGGLVGATAGGHAYRDGAFIIVARPGTTEIRGPADIGGVLVNDAVAGTGVVEALQRQFPGLAVQNYSNVGGFLNQLTASSSQAEIVAKAPPELLQTHQSTTPAAAAAAEPAVDSQAVDAARIIASKKVAEEPVALTPAQEKQRYTPEKVRALIEQGNGVIPPAALARATELAGTPGTDLDKLGRLLEDMLTSSTQKAWQVAPIQEAPTPEMVAPVTAVTPPEVQEAPVEAPTGAAPVEATVEAPVEAPVGAAPVGAAPVEAPVPDTTQQRADPAARERTARNQAYAQKILRARATLGDAPLAVKSGNKIVKEEGGGTLHEVTLNDGTTVQMYRDTDQFGPSNPHWYVDDPLAPVNGGVESSIGTTKKEALERVAKQVQRDREAFLKSTGVPIPKPSAPERVATEVVHDKLTKVEKQTLARHYGEESYNAAAKSRFVEDVVTAINRGLGAVDVAIRHIIKRVQALVLAAAVVINPAGFKPINFDLPAVMRTVEVSEPQATVPTAANSNMSPMAKAVYGAMAPVAEKQGRGFFIADKPNGTIHAFDAKGEYILTSKALYGLTPGDTMSASRRAASSDQIGADNRVTPAGSYHLVISETEAAEGYPGNHVFFLLDDANHLIGDHVAIAVHGVWTVHPSENRVGRLNTDTVSDNKISSGCINTAEKAFLDEILPRGAEFDGGMIFVLPDDTAKTNEYFKPETTTKTFETPRAHQAAQDSENPMLPPREKRRATLQAHRRTRKGPGTSKDGETTPVEPAPEPVAQEAGGAPPVPPTPPAPPTAATPEPSEPETVQAAVEEIVKARNDNAANIQAAMDATRKGEQGAPRAVIDAIGGAIKSGDPKILKDLLGSTNRGMLFRLIKASPISPLFDYLNSRLSPAKMKPTEGDTPIQIKEHIGAVKRLEVLFNAVHGTTAQMREAAAGLGKRLTEFQHKFGQDAFARVDIMARLGRIKIAAWAPGTTVAEALAADAPTQLYENWIASAGPNTKPSQLQKWKDGLTQRKQDIAQAIGFWNALGEQEGGQELYTELRQYYIDMYDAIMALRKDRLSKLGLSDAQTQEILAAAEKDQQKVDPDDIHSEVPHHLFPKEYTPFMRSGEFWVTVKKAIDGKDMFVPFESIALRDQFIEEYAEKHKLDPKNPKHFDTGSGLAALQKHFNNEYEVFRAIAKTIDSAKKAGDVDLDALSDNLYQMALTLLPEQSVRKQELHSKNVPGYSTNVIQSYERMSSRYINQIVKLYYQPRMELAIKAVRDVIPEDASNVDKEKYTTVINELAERGRAMFDAPDQNALVSHLNRAAFVMFLTSGATAAAQFAGLPIMVAPRLWSRYGVGATIKTLAKYSQLWKTDGMWRTGADGTKRFIGPSLENSPMVQNVPVNKRAFAWGIEHGTFGTITASIMHNPTTGMDPHAGISNPIGKLVDMVGQPFNAAERMSREIAFMSAFDLHYAKTKDFEASTAEAMTVIRDTLTNPADFERAPLLKGDVGRTVGLFKSYPINIARFFLQNGYNVVRGETKEVKLQAFNNLVGTLLMGWLFHGMVGMPAWTFATAAIDQILDKILSDEDKEERRRRSPMGAMSSDFFFRYEWLPQNFGAISLPGLDGNEHTLKDMLMNGPVSELLVNVGPRTSFNGMIWRDGSPSDSTSGQIINNIVANIAGVSLLSNYGNAIDDFKNGEVLRGVEKMLPAAFKGLATAYRLRDEGAETYRGDELVNKEDINLPSLVQQAIGFSPPEVASIQKRNAMWKKLVQKVKTERNGLLQAYKDEFFDTRDPEKLSKIWDKMLEFSQRYPSPEFIISGETVWDSLKASGRSRRNTVQGIEITRNNAPETMRLTGLRQPGYARGDSVMVIPGNIDLHNRPVVHNPDGRISTVLTKTFEFDGVHYNLPTVVGGKIVSDKEAVDNFRKTGEHLGAYRSRAAAEAAAQSLHEDQAVEYLGK</sequence>
<organism evidence="4">
    <name type="scientific">uncultured Caudovirales phage</name>
    <dbReference type="NCBI Taxonomy" id="2100421"/>
    <lineage>
        <taxon>Viruses</taxon>
        <taxon>Duplodnaviria</taxon>
        <taxon>Heunggongvirae</taxon>
        <taxon>Uroviricota</taxon>
        <taxon>Caudoviricetes</taxon>
        <taxon>Peduoviridae</taxon>
        <taxon>Maltschvirus</taxon>
        <taxon>Maltschvirus maltsch</taxon>
    </lineage>
</organism>
<dbReference type="NCBIfam" id="NF032893">
    <property type="entry name" value="tail-700"/>
    <property type="match status" value="1"/>
</dbReference>
<feature type="region of interest" description="Disordered" evidence="1">
    <location>
        <begin position="357"/>
        <end position="462"/>
    </location>
</feature>
<proteinExistence type="predicted"/>
<feature type="compositionally biased region" description="Basic and acidic residues" evidence="1">
    <location>
        <begin position="303"/>
        <end position="312"/>
    </location>
</feature>
<feature type="compositionally biased region" description="Low complexity" evidence="1">
    <location>
        <begin position="313"/>
        <end position="324"/>
    </location>
</feature>
<name>A0A6J5S7V6_9CAUD</name>
<feature type="compositionally biased region" description="Pro residues" evidence="1">
    <location>
        <begin position="1302"/>
        <end position="1314"/>
    </location>
</feature>
<dbReference type="PANTHER" id="PTHR48125:SF10">
    <property type="entry name" value="OS12G0136300 PROTEIN"/>
    <property type="match status" value="1"/>
</dbReference>
<gene>
    <name evidence="2" type="ORF">UFOVP1195_34</name>
    <name evidence="3" type="ORF">UFOVP1288_34</name>
    <name evidence="4" type="ORF">UFOVP1409_34</name>
</gene>
<reference evidence="4" key="1">
    <citation type="submission" date="2020-05" db="EMBL/GenBank/DDBJ databases">
        <authorList>
            <person name="Chiriac C."/>
            <person name="Salcher M."/>
            <person name="Ghai R."/>
            <person name="Kavagutti S V."/>
        </authorList>
    </citation>
    <scope>NUCLEOTIDE SEQUENCE</scope>
</reference>
<evidence type="ECO:0000256" key="1">
    <source>
        <dbReference type="SAM" id="MobiDB-lite"/>
    </source>
</evidence>
<dbReference type="EMBL" id="LR797352">
    <property type="protein sequence ID" value="CAB4204970.1"/>
    <property type="molecule type" value="Genomic_DNA"/>
</dbReference>
<evidence type="ECO:0000313" key="3">
    <source>
        <dbReference type="EMBL" id="CAB4195712.1"/>
    </source>
</evidence>
<evidence type="ECO:0000313" key="4">
    <source>
        <dbReference type="EMBL" id="CAB4204970.1"/>
    </source>
</evidence>
<protein>
    <recommendedName>
        <fullName evidence="5">Large polyvalent protein associated domain-containing protein</fullName>
    </recommendedName>
</protein>
<feature type="region of interest" description="Disordered" evidence="1">
    <location>
        <begin position="1233"/>
        <end position="1325"/>
    </location>
</feature>
<accession>A0A6J5S7V6</accession>
<dbReference type="EMBL" id="LR797149">
    <property type="protein sequence ID" value="CAB4190075.1"/>
    <property type="molecule type" value="Genomic_DNA"/>
</dbReference>
<evidence type="ECO:0008006" key="5">
    <source>
        <dbReference type="Google" id="ProtNLM"/>
    </source>
</evidence>
<feature type="region of interest" description="Disordered" evidence="1">
    <location>
        <begin position="295"/>
        <end position="324"/>
    </location>
</feature>
<dbReference type="EMBL" id="LR797238">
    <property type="protein sequence ID" value="CAB4195712.1"/>
    <property type="molecule type" value="Genomic_DNA"/>
</dbReference>
<evidence type="ECO:0000313" key="2">
    <source>
        <dbReference type="EMBL" id="CAB4190075.1"/>
    </source>
</evidence>
<dbReference type="PANTHER" id="PTHR48125">
    <property type="entry name" value="LP07818P1"/>
    <property type="match status" value="1"/>
</dbReference>